<keyword evidence="4" id="KW-1185">Reference proteome</keyword>
<evidence type="ECO:0000313" key="3">
    <source>
        <dbReference type="EMBL" id="SDY01325.1"/>
    </source>
</evidence>
<dbReference type="PANTHER" id="PTHR31793:SF37">
    <property type="entry name" value="ACYL-COA THIOESTER HYDROLASE YBGC"/>
    <property type="match status" value="1"/>
</dbReference>
<dbReference type="PANTHER" id="PTHR31793">
    <property type="entry name" value="4-HYDROXYBENZOYL-COA THIOESTERASE FAMILY MEMBER"/>
    <property type="match status" value="1"/>
</dbReference>
<dbReference type="NCBIfam" id="TIGR00051">
    <property type="entry name" value="YbgC/FadM family acyl-CoA thioesterase"/>
    <property type="match status" value="1"/>
</dbReference>
<dbReference type="SUPFAM" id="SSF54637">
    <property type="entry name" value="Thioesterase/thiol ester dehydrase-isomerase"/>
    <property type="match status" value="1"/>
</dbReference>
<dbReference type="PIRSF" id="PIRSF003230">
    <property type="entry name" value="YbgC"/>
    <property type="match status" value="1"/>
</dbReference>
<dbReference type="AlphaFoldDB" id="A0A1H3GE62"/>
<dbReference type="GO" id="GO:0047617">
    <property type="term" value="F:fatty acyl-CoA hydrolase activity"/>
    <property type="evidence" value="ECO:0007669"/>
    <property type="project" value="TreeGrafter"/>
</dbReference>
<protein>
    <submittedName>
        <fullName evidence="3">Acyl-CoA thioester hydrolase</fullName>
    </submittedName>
</protein>
<evidence type="ECO:0000313" key="4">
    <source>
        <dbReference type="Proteomes" id="UP000198672"/>
    </source>
</evidence>
<dbReference type="EMBL" id="FNOW01000024">
    <property type="protein sequence ID" value="SDY01325.1"/>
    <property type="molecule type" value="Genomic_DNA"/>
</dbReference>
<accession>A0A1H3GE62</accession>
<dbReference type="Gene3D" id="3.10.129.10">
    <property type="entry name" value="Hotdog Thioesterase"/>
    <property type="match status" value="1"/>
</dbReference>
<dbReference type="InterPro" id="IPR029069">
    <property type="entry name" value="HotDog_dom_sf"/>
</dbReference>
<dbReference type="Proteomes" id="UP000198672">
    <property type="component" value="Unassembled WGS sequence"/>
</dbReference>
<dbReference type="STRING" id="61595.SAMN05421644_12426"/>
<organism evidence="3 4">
    <name type="scientific">Allochromatium warmingii</name>
    <name type="common">Chromatium warmingii</name>
    <dbReference type="NCBI Taxonomy" id="61595"/>
    <lineage>
        <taxon>Bacteria</taxon>
        <taxon>Pseudomonadati</taxon>
        <taxon>Pseudomonadota</taxon>
        <taxon>Gammaproteobacteria</taxon>
        <taxon>Chromatiales</taxon>
        <taxon>Chromatiaceae</taxon>
        <taxon>Allochromatium</taxon>
    </lineage>
</organism>
<evidence type="ECO:0000256" key="1">
    <source>
        <dbReference type="ARBA" id="ARBA00005953"/>
    </source>
</evidence>
<dbReference type="OrthoDB" id="9808429at2"/>
<reference evidence="4" key="1">
    <citation type="submission" date="2016-10" db="EMBL/GenBank/DDBJ databases">
        <authorList>
            <person name="Varghese N."/>
            <person name="Submissions S."/>
        </authorList>
    </citation>
    <scope>NUCLEOTIDE SEQUENCE [LARGE SCALE GENOMIC DNA]</scope>
    <source>
        <strain evidence="4">DSM 173</strain>
    </source>
</reference>
<dbReference type="InterPro" id="IPR014166">
    <property type="entry name" value="Tol-Pal_acyl-CoA_thioesterase"/>
</dbReference>
<comment type="similarity">
    <text evidence="1">Belongs to the 4-hydroxybenzoyl-CoA thioesterase family.</text>
</comment>
<dbReference type="Pfam" id="PF13279">
    <property type="entry name" value="4HBT_2"/>
    <property type="match status" value="1"/>
</dbReference>
<dbReference type="FunFam" id="3.10.129.10:FF:000004">
    <property type="entry name" value="Tol-pal system-associated acyl-CoA thioesterase"/>
    <property type="match status" value="1"/>
</dbReference>
<sequence length="143" mass="16284">MEASNTRSWFDWPVRIYYEDTDAAGIVFYANYLRYMERGRTEWLRTLGLEQDQLRAEQGVVFAVTTVNLNYLTPARFNDLLTVRSSLTQLGGASLEFEQHILRVSNQAVCCRGMVKVACLDAMTLRPRRLPLILAATIGGPDY</sequence>
<evidence type="ECO:0000256" key="2">
    <source>
        <dbReference type="ARBA" id="ARBA00022801"/>
    </source>
</evidence>
<dbReference type="RefSeq" id="WP_091333902.1">
    <property type="nucleotide sequence ID" value="NZ_FNOW01000024.1"/>
</dbReference>
<dbReference type="InterPro" id="IPR006684">
    <property type="entry name" value="YbgC/YbaW"/>
</dbReference>
<proteinExistence type="inferred from homology"/>
<dbReference type="NCBIfam" id="TIGR02799">
    <property type="entry name" value="thio_ybgC"/>
    <property type="match status" value="1"/>
</dbReference>
<name>A0A1H3GE62_ALLWA</name>
<gene>
    <name evidence="3" type="ORF">SAMN05421644_12426</name>
</gene>
<dbReference type="InterPro" id="IPR050563">
    <property type="entry name" value="4-hydroxybenzoyl-CoA_TE"/>
</dbReference>
<keyword evidence="2 3" id="KW-0378">Hydrolase</keyword>
<dbReference type="CDD" id="cd00586">
    <property type="entry name" value="4HBT"/>
    <property type="match status" value="1"/>
</dbReference>